<comment type="similarity">
    <text evidence="2">Belongs to the metallo-beta-lactamase superfamily.</text>
</comment>
<dbReference type="SUPFAM" id="SSF56281">
    <property type="entry name" value="Metallo-hydrolase/oxidoreductase"/>
    <property type="match status" value="1"/>
</dbReference>
<feature type="domain" description="Metallo-beta-lactamase" evidence="6">
    <location>
        <begin position="48"/>
        <end position="255"/>
    </location>
</feature>
<evidence type="ECO:0000259" key="6">
    <source>
        <dbReference type="SMART" id="SM00849"/>
    </source>
</evidence>
<gene>
    <name evidence="7" type="ORF">EV188_108194</name>
</gene>
<evidence type="ECO:0000313" key="8">
    <source>
        <dbReference type="Proteomes" id="UP000295705"/>
    </source>
</evidence>
<comment type="cofactor">
    <cofactor evidence="1">
        <name>Zn(2+)</name>
        <dbReference type="ChEBI" id="CHEBI:29105"/>
    </cofactor>
</comment>
<dbReference type="GO" id="GO:0046872">
    <property type="term" value="F:metal ion binding"/>
    <property type="evidence" value="ECO:0007669"/>
    <property type="project" value="UniProtKB-KW"/>
</dbReference>
<organism evidence="7 8">
    <name type="scientific">Actinomycetospora succinea</name>
    <dbReference type="NCBI Taxonomy" id="663603"/>
    <lineage>
        <taxon>Bacteria</taxon>
        <taxon>Bacillati</taxon>
        <taxon>Actinomycetota</taxon>
        <taxon>Actinomycetes</taxon>
        <taxon>Pseudonocardiales</taxon>
        <taxon>Pseudonocardiaceae</taxon>
        <taxon>Actinomycetospora</taxon>
    </lineage>
</organism>
<keyword evidence="4 7" id="KW-0378">Hydrolase</keyword>
<dbReference type="InterPro" id="IPR051013">
    <property type="entry name" value="MBL_superfamily_lactonases"/>
</dbReference>
<name>A0A4R6V0I3_9PSEU</name>
<evidence type="ECO:0000256" key="4">
    <source>
        <dbReference type="ARBA" id="ARBA00022801"/>
    </source>
</evidence>
<dbReference type="SMART" id="SM00849">
    <property type="entry name" value="Lactamase_B"/>
    <property type="match status" value="1"/>
</dbReference>
<evidence type="ECO:0000256" key="3">
    <source>
        <dbReference type="ARBA" id="ARBA00022723"/>
    </source>
</evidence>
<dbReference type="Gene3D" id="3.60.15.10">
    <property type="entry name" value="Ribonuclease Z/Hydroxyacylglutathione hydrolase-like"/>
    <property type="match status" value="1"/>
</dbReference>
<reference evidence="7 8" key="1">
    <citation type="submission" date="2019-03" db="EMBL/GenBank/DDBJ databases">
        <title>Genomic Encyclopedia of Type Strains, Phase IV (KMG-IV): sequencing the most valuable type-strain genomes for metagenomic binning, comparative biology and taxonomic classification.</title>
        <authorList>
            <person name="Goeker M."/>
        </authorList>
    </citation>
    <scope>NUCLEOTIDE SEQUENCE [LARGE SCALE GENOMIC DNA]</scope>
    <source>
        <strain evidence="7 8">DSM 45775</strain>
    </source>
</reference>
<dbReference type="AlphaFoldDB" id="A0A4R6V0I3"/>
<dbReference type="CDD" id="cd07729">
    <property type="entry name" value="AHL_lactonase_MBL-fold"/>
    <property type="match status" value="1"/>
</dbReference>
<protein>
    <submittedName>
        <fullName evidence="7">Glyoxylase-like metal-dependent hydrolase (Beta-lactamase superfamily II)</fullName>
    </submittedName>
</protein>
<evidence type="ECO:0000313" key="7">
    <source>
        <dbReference type="EMBL" id="TDQ51833.1"/>
    </source>
</evidence>
<proteinExistence type="inferred from homology"/>
<dbReference type="Pfam" id="PF00753">
    <property type="entry name" value="Lactamase_B"/>
    <property type="match status" value="1"/>
</dbReference>
<keyword evidence="8" id="KW-1185">Reference proteome</keyword>
<evidence type="ECO:0000256" key="2">
    <source>
        <dbReference type="ARBA" id="ARBA00007749"/>
    </source>
</evidence>
<accession>A0A4R6V0I3</accession>
<dbReference type="PANTHER" id="PTHR42978">
    <property type="entry name" value="QUORUM-QUENCHING LACTONASE YTNP-RELATED-RELATED"/>
    <property type="match status" value="1"/>
</dbReference>
<dbReference type="GO" id="GO:0016787">
    <property type="term" value="F:hydrolase activity"/>
    <property type="evidence" value="ECO:0007669"/>
    <property type="project" value="UniProtKB-KW"/>
</dbReference>
<sequence length="274" mass="30313">MAASGEIKVSILDCGMMTADLTWLLLKPGRSIRPRQMRDQPTEWADVPTHTVLVETPDGTILWDTSCPRDWEERWGPTGLQDFFPYDKVSEDEYLDSRLRQIGVGVDQIDYVVLSHLHFDHCGNADMFKDSSAKLICSDKEKDWAFGFDGLFNGAHLKTDYEALNWETVSGDTEFLPGVTLLQTPGHTPGTMSMQVDLPDTGTMIFTSDAVYMGESYGPPTTPAAIVNDMGQFYSSVEKIRGVAEKTNATVVFGHDSEQIHQLKTVGNGGGSYT</sequence>
<dbReference type="InterPro" id="IPR001279">
    <property type="entry name" value="Metallo-B-lactamas"/>
</dbReference>
<keyword evidence="3" id="KW-0479">Metal-binding</keyword>
<dbReference type="InterPro" id="IPR036866">
    <property type="entry name" value="RibonucZ/Hydroxyglut_hydro"/>
</dbReference>
<dbReference type="EMBL" id="SNYO01000008">
    <property type="protein sequence ID" value="TDQ51833.1"/>
    <property type="molecule type" value="Genomic_DNA"/>
</dbReference>
<dbReference type="OrthoDB" id="3865988at2"/>
<evidence type="ECO:0000256" key="5">
    <source>
        <dbReference type="ARBA" id="ARBA00022833"/>
    </source>
</evidence>
<dbReference type="Proteomes" id="UP000295705">
    <property type="component" value="Unassembled WGS sequence"/>
</dbReference>
<keyword evidence="5" id="KW-0862">Zinc</keyword>
<evidence type="ECO:0000256" key="1">
    <source>
        <dbReference type="ARBA" id="ARBA00001947"/>
    </source>
</evidence>
<dbReference type="PANTHER" id="PTHR42978:SF2">
    <property type="entry name" value="102 KBASES UNSTABLE REGION: FROM 1 TO 119443"/>
    <property type="match status" value="1"/>
</dbReference>
<dbReference type="RefSeq" id="WP_133828789.1">
    <property type="nucleotide sequence ID" value="NZ_BAABHR010000064.1"/>
</dbReference>
<comment type="caution">
    <text evidence="7">The sequence shown here is derived from an EMBL/GenBank/DDBJ whole genome shotgun (WGS) entry which is preliminary data.</text>
</comment>